<accession>A0A5E4NF48</accession>
<evidence type="ECO:0000313" key="1">
    <source>
        <dbReference type="EMBL" id="VVC40210.1"/>
    </source>
</evidence>
<proteinExistence type="predicted"/>
<protein>
    <submittedName>
        <fullName evidence="1">Uncharacterized protein</fullName>
    </submittedName>
</protein>
<keyword evidence="2" id="KW-1185">Reference proteome</keyword>
<dbReference type="AlphaFoldDB" id="A0A5E4NF48"/>
<evidence type="ECO:0000313" key="2">
    <source>
        <dbReference type="Proteomes" id="UP000325440"/>
    </source>
</evidence>
<organism evidence="1 2">
    <name type="scientific">Cinara cedri</name>
    <dbReference type="NCBI Taxonomy" id="506608"/>
    <lineage>
        <taxon>Eukaryota</taxon>
        <taxon>Metazoa</taxon>
        <taxon>Ecdysozoa</taxon>
        <taxon>Arthropoda</taxon>
        <taxon>Hexapoda</taxon>
        <taxon>Insecta</taxon>
        <taxon>Pterygota</taxon>
        <taxon>Neoptera</taxon>
        <taxon>Paraneoptera</taxon>
        <taxon>Hemiptera</taxon>
        <taxon>Sternorrhyncha</taxon>
        <taxon>Aphidomorpha</taxon>
        <taxon>Aphidoidea</taxon>
        <taxon>Aphididae</taxon>
        <taxon>Lachninae</taxon>
        <taxon>Cinara</taxon>
    </lineage>
</organism>
<dbReference type="Proteomes" id="UP000325440">
    <property type="component" value="Unassembled WGS sequence"/>
</dbReference>
<gene>
    <name evidence="1" type="ORF">CINCED_3A002827</name>
</gene>
<name>A0A5E4NF48_9HEMI</name>
<reference evidence="1 2" key="1">
    <citation type="submission" date="2019-08" db="EMBL/GenBank/DDBJ databases">
        <authorList>
            <person name="Alioto T."/>
            <person name="Alioto T."/>
            <person name="Gomez Garrido J."/>
        </authorList>
    </citation>
    <scope>NUCLEOTIDE SEQUENCE [LARGE SCALE GENOMIC DNA]</scope>
</reference>
<sequence length="51" mass="5967">MAPISAAKKKQVSQNELRLLMIKQKLQTQKEKKNIESPLAKYPFIYLYNSN</sequence>
<dbReference type="EMBL" id="CABPRJ010001901">
    <property type="protein sequence ID" value="VVC40210.1"/>
    <property type="molecule type" value="Genomic_DNA"/>
</dbReference>